<dbReference type="Gene3D" id="3.90.1010.10">
    <property type="match status" value="1"/>
</dbReference>
<reference evidence="2" key="1">
    <citation type="submission" date="2018-05" db="EMBL/GenBank/DDBJ databases">
        <authorList>
            <person name="Lanie J.A."/>
            <person name="Ng W.-L."/>
            <person name="Kazmierczak K.M."/>
            <person name="Andrzejewski T.M."/>
            <person name="Davidsen T.M."/>
            <person name="Wayne K.J."/>
            <person name="Tettelin H."/>
            <person name="Glass J.I."/>
            <person name="Rusch D."/>
            <person name="Podicherti R."/>
            <person name="Tsui H.-C.T."/>
            <person name="Winkler M.E."/>
        </authorList>
    </citation>
    <scope>NUCLEOTIDE SEQUENCE</scope>
</reference>
<evidence type="ECO:0000313" key="2">
    <source>
        <dbReference type="EMBL" id="SUZ66243.1"/>
    </source>
</evidence>
<accession>A0A381PLB8</accession>
<dbReference type="InterPro" id="IPR002871">
    <property type="entry name" value="NIF_FeS_clus_asmbl_NifU_N"/>
</dbReference>
<dbReference type="GO" id="GO:0016226">
    <property type="term" value="P:iron-sulfur cluster assembly"/>
    <property type="evidence" value="ECO:0007669"/>
    <property type="project" value="InterPro"/>
</dbReference>
<protein>
    <recommendedName>
        <fullName evidence="1">NIF system FeS cluster assembly NifU N-terminal domain-containing protein</fullName>
    </recommendedName>
</protein>
<dbReference type="EMBL" id="UINC01000979">
    <property type="protein sequence ID" value="SUZ66243.1"/>
    <property type="molecule type" value="Genomic_DNA"/>
</dbReference>
<dbReference type="Pfam" id="PF01592">
    <property type="entry name" value="NifU_N"/>
    <property type="match status" value="1"/>
</dbReference>
<dbReference type="AlphaFoldDB" id="A0A381PLB8"/>
<evidence type="ECO:0000259" key="1">
    <source>
        <dbReference type="Pfam" id="PF01592"/>
    </source>
</evidence>
<dbReference type="GO" id="GO:0051536">
    <property type="term" value="F:iron-sulfur cluster binding"/>
    <property type="evidence" value="ECO:0007669"/>
    <property type="project" value="InterPro"/>
</dbReference>
<dbReference type="GO" id="GO:0005506">
    <property type="term" value="F:iron ion binding"/>
    <property type="evidence" value="ECO:0007669"/>
    <property type="project" value="InterPro"/>
</dbReference>
<sequence>MLSNNELIEHGPYNELVRSLFKNPLHAKDIPDKLGKPYKVVAQESKNGSKIVLTAVIKEENILALRFRVFGCPFLIAAAEFCCNQCEGKHNKEVENIDILHLIQILEVPTEKIGVILLLQDALESLKLALDNDKIKK</sequence>
<dbReference type="SUPFAM" id="SSF82649">
    <property type="entry name" value="SufE/NifU"/>
    <property type="match status" value="1"/>
</dbReference>
<organism evidence="2">
    <name type="scientific">marine metagenome</name>
    <dbReference type="NCBI Taxonomy" id="408172"/>
    <lineage>
        <taxon>unclassified sequences</taxon>
        <taxon>metagenomes</taxon>
        <taxon>ecological metagenomes</taxon>
    </lineage>
</organism>
<gene>
    <name evidence="2" type="ORF">METZ01_LOCUS19097</name>
</gene>
<name>A0A381PLB8_9ZZZZ</name>
<proteinExistence type="predicted"/>
<feature type="domain" description="NIF system FeS cluster assembly NifU N-terminal" evidence="1">
    <location>
        <begin position="13"/>
        <end position="124"/>
    </location>
</feature>